<evidence type="ECO:0000313" key="2">
    <source>
        <dbReference type="Proteomes" id="UP000575068"/>
    </source>
</evidence>
<protein>
    <submittedName>
        <fullName evidence="1">Uncharacterized protein</fullName>
    </submittedName>
</protein>
<name>A0A840HY86_9SPHN</name>
<sequence>MPWSHRLLYPIAIIVAATPPLLSTRLVRSSHEKDTLSLPRTP</sequence>
<accession>A0A840HY86</accession>
<proteinExistence type="predicted"/>
<comment type="caution">
    <text evidence="1">The sequence shown here is derived from an EMBL/GenBank/DDBJ whole genome shotgun (WGS) entry which is preliminary data.</text>
</comment>
<dbReference type="EMBL" id="JACHOV010000011">
    <property type="protein sequence ID" value="MBB4642520.1"/>
    <property type="molecule type" value="Genomic_DNA"/>
</dbReference>
<keyword evidence="2" id="KW-1185">Reference proteome</keyword>
<evidence type="ECO:0000313" key="1">
    <source>
        <dbReference type="EMBL" id="MBB4642520.1"/>
    </source>
</evidence>
<reference evidence="1 2" key="1">
    <citation type="submission" date="2020-08" db="EMBL/GenBank/DDBJ databases">
        <title>Genomic Encyclopedia of Type Strains, Phase IV (KMG-IV): sequencing the most valuable type-strain genomes for metagenomic binning, comparative biology and taxonomic classification.</title>
        <authorList>
            <person name="Goeker M."/>
        </authorList>
    </citation>
    <scope>NUCLEOTIDE SEQUENCE [LARGE SCALE GENOMIC DNA]</scope>
    <source>
        <strain evidence="1 2">DSM 7465</strain>
    </source>
</reference>
<organism evidence="1 2">
    <name type="scientific">Rhizorhapis suberifaciens</name>
    <name type="common">corky root of lettuce</name>
    <dbReference type="NCBI Taxonomy" id="13656"/>
    <lineage>
        <taxon>Bacteria</taxon>
        <taxon>Pseudomonadati</taxon>
        <taxon>Pseudomonadota</taxon>
        <taxon>Alphaproteobacteria</taxon>
        <taxon>Sphingomonadales</taxon>
        <taxon>Sphingomonadaceae</taxon>
        <taxon>Rhizorhapis</taxon>
    </lineage>
</organism>
<dbReference type="Proteomes" id="UP000575068">
    <property type="component" value="Unassembled WGS sequence"/>
</dbReference>
<gene>
    <name evidence="1" type="ORF">HNQ99_002851</name>
</gene>
<dbReference type="RefSeq" id="WP_281376845.1">
    <property type="nucleotide sequence ID" value="NZ_JACHOV010000011.1"/>
</dbReference>
<dbReference type="AlphaFoldDB" id="A0A840HY86"/>